<dbReference type="EMBL" id="BK032556">
    <property type="protein sequence ID" value="DAF47562.1"/>
    <property type="molecule type" value="Genomic_DNA"/>
</dbReference>
<evidence type="ECO:0000313" key="1">
    <source>
        <dbReference type="EMBL" id="DAF47562.1"/>
    </source>
</evidence>
<protein>
    <submittedName>
        <fullName evidence="1">Uncharacterized protein</fullName>
    </submittedName>
</protein>
<sequence>MPEEKISIDYESKYIEMQEKYCQLQEEYKKFKEDIERNYISAQQTPIDFASKLIEITRWNQGRDVIEEIAEHLLVNVKHARKN</sequence>
<reference evidence="1" key="1">
    <citation type="journal article" date="2021" name="Proc. Natl. Acad. Sci. U.S.A.">
        <title>A Catalog of Tens of Thousands of Viruses from Human Metagenomes Reveals Hidden Associations with Chronic Diseases.</title>
        <authorList>
            <person name="Tisza M.J."/>
            <person name="Buck C.B."/>
        </authorList>
    </citation>
    <scope>NUCLEOTIDE SEQUENCE</scope>
    <source>
        <strain evidence="1">CtlD98</strain>
    </source>
</reference>
<name>A0A8S5SA22_9CAUD</name>
<proteinExistence type="predicted"/>
<accession>A0A8S5SA22</accession>
<organism evidence="1">
    <name type="scientific">Myoviridae sp. ctlD98</name>
    <dbReference type="NCBI Taxonomy" id="2827705"/>
    <lineage>
        <taxon>Viruses</taxon>
        <taxon>Duplodnaviria</taxon>
        <taxon>Heunggongvirae</taxon>
        <taxon>Uroviricota</taxon>
        <taxon>Caudoviricetes</taxon>
    </lineage>
</organism>